<dbReference type="EMBL" id="BA000002">
    <property type="protein sequence ID" value="BAA79294.2"/>
    <property type="molecule type" value="Genomic_DNA"/>
</dbReference>
<dbReference type="GeneID" id="1444557"/>
<dbReference type="Gene3D" id="2.115.10.20">
    <property type="entry name" value="Glycosyl hydrolase domain, family 43"/>
    <property type="match status" value="1"/>
</dbReference>
<dbReference type="InterPro" id="IPR007184">
    <property type="entry name" value="Mannoside_phosphorylase"/>
</dbReference>
<dbReference type="PIR" id="B72725">
    <property type="entry name" value="B72725"/>
</dbReference>
<dbReference type="STRING" id="272557.APE_0339.1"/>
<dbReference type="EnsemblBacteria" id="BAA79294">
    <property type="protein sequence ID" value="BAA79294"/>
    <property type="gene ID" value="APE_0339.1"/>
</dbReference>
<reference evidence="3 4" key="1">
    <citation type="journal article" date="1999" name="DNA Res.">
        <title>Complete genome sequence of an aerobic hyper-thermophilic crenarchaeon, Aeropyrum pernix K1.</title>
        <authorList>
            <person name="Kawarabayasi Y."/>
            <person name="Hino Y."/>
            <person name="Horikawa H."/>
            <person name="Yamazaki S."/>
            <person name="Haikawa Y."/>
            <person name="Jin-no K."/>
            <person name="Takahashi M."/>
            <person name="Sekine M."/>
            <person name="Baba S."/>
            <person name="Ankai A."/>
            <person name="Kosugi H."/>
            <person name="Hosoyama A."/>
            <person name="Fukui S."/>
            <person name="Nagai Y."/>
            <person name="Nishijima K."/>
            <person name="Nakazawa H."/>
            <person name="Takamiya M."/>
            <person name="Masuda S."/>
            <person name="Funahashi T."/>
            <person name="Tanaka T."/>
            <person name="Kudoh Y."/>
            <person name="Yamazaki J."/>
            <person name="Kushida N."/>
            <person name="Oguchi A."/>
            <person name="Aoki K."/>
            <person name="Kubota K."/>
            <person name="Nakamura Y."/>
            <person name="Nomura N."/>
            <person name="Sako Y."/>
            <person name="Kikuchi H."/>
        </authorList>
    </citation>
    <scope>NUCLEOTIDE SEQUENCE [LARGE SCALE GENOMIC DNA]</scope>
    <source>
        <strain evidence="4">ATCC 700893 / DSM 11879 / JCM 9820 / NBRC 100138 / K1</strain>
    </source>
</reference>
<name>Q9YFA2_AERPE</name>
<organism evidence="3 4">
    <name type="scientific">Aeropyrum pernix (strain ATCC 700893 / DSM 11879 / JCM 9820 / NBRC 100138 / K1)</name>
    <dbReference type="NCBI Taxonomy" id="272557"/>
    <lineage>
        <taxon>Archaea</taxon>
        <taxon>Thermoproteota</taxon>
        <taxon>Thermoprotei</taxon>
        <taxon>Desulfurococcales</taxon>
        <taxon>Desulfurococcaceae</taxon>
        <taxon>Aeropyrum</taxon>
    </lineage>
</organism>
<proteinExistence type="predicted"/>
<dbReference type="AlphaFoldDB" id="Q9YFA2"/>
<gene>
    <name evidence="3" type="ordered locus">APE_0339.1</name>
</gene>
<dbReference type="Proteomes" id="UP000002518">
    <property type="component" value="Chromosome"/>
</dbReference>
<dbReference type="PANTHER" id="PTHR34106">
    <property type="entry name" value="GLYCOSIDASE"/>
    <property type="match status" value="1"/>
</dbReference>
<evidence type="ECO:0000313" key="3">
    <source>
        <dbReference type="EMBL" id="BAA79294.2"/>
    </source>
</evidence>
<dbReference type="eggNOG" id="arCOG04084">
    <property type="taxonomic scope" value="Archaea"/>
</dbReference>
<dbReference type="GO" id="GO:0016757">
    <property type="term" value="F:glycosyltransferase activity"/>
    <property type="evidence" value="ECO:0007669"/>
    <property type="project" value="UniProtKB-KW"/>
</dbReference>
<dbReference type="RefSeq" id="WP_010865675.1">
    <property type="nucleotide sequence ID" value="NC_000854.2"/>
</dbReference>
<evidence type="ECO:0000256" key="1">
    <source>
        <dbReference type="ARBA" id="ARBA00022676"/>
    </source>
</evidence>
<sequence>MVNMRRSLAERFKEAPGSAEAERYRRRHTVDIARRIGYIRPENVELERGSTRRVVSFFNSTLRLAREGLEVYGRVVVGYYKYVSLVASLRIGLEDISSGRCSRCEEKHTARPEVLPGDWIDFWGAEDPRYTSVNSHDVLTYTGRTLAYYSSSVGQTFPVVAVRRAPNGEWVKEAYITLEPDEAPLATSIKNAFILSHRGILLAFYRVHDVSGRFHLLAGISDGLPEGPISPLAPKSVWRIMDPAPFEEKIGWATPVNGYKGGSLLVLLHGVDTEQQVYRVLAAELDLEGRELVLKAVTPEYIMEPSTLEERFGDRPYTIFPCGAWLVDGEIIVSYGAADTATGLASIPLDVLEERLDKGRTGY</sequence>
<protein>
    <recommendedName>
        <fullName evidence="5">Glycosidase</fullName>
    </recommendedName>
</protein>
<accession>Q9YFA2</accession>
<dbReference type="KEGG" id="ape:APE_0339.1"/>
<dbReference type="InterPro" id="IPR023296">
    <property type="entry name" value="Glyco_hydro_beta-prop_sf"/>
</dbReference>
<dbReference type="PANTHER" id="PTHR34106:SF5">
    <property type="entry name" value="GLYCOSIDASE"/>
    <property type="match status" value="1"/>
</dbReference>
<evidence type="ECO:0000313" key="4">
    <source>
        <dbReference type="Proteomes" id="UP000002518"/>
    </source>
</evidence>
<dbReference type="SUPFAM" id="SSF75005">
    <property type="entry name" value="Arabinanase/levansucrase/invertase"/>
    <property type="match status" value="1"/>
</dbReference>
<keyword evidence="1" id="KW-0328">Glycosyltransferase</keyword>
<dbReference type="Pfam" id="PF04041">
    <property type="entry name" value="Glyco_hydro_130"/>
    <property type="match status" value="1"/>
</dbReference>
<keyword evidence="4" id="KW-1185">Reference proteome</keyword>
<keyword evidence="2" id="KW-0808">Transferase</keyword>
<evidence type="ECO:0008006" key="5">
    <source>
        <dbReference type="Google" id="ProtNLM"/>
    </source>
</evidence>
<evidence type="ECO:0000256" key="2">
    <source>
        <dbReference type="ARBA" id="ARBA00022679"/>
    </source>
</evidence>